<protein>
    <submittedName>
        <fullName evidence="3">Thioredoxin</fullName>
    </submittedName>
</protein>
<evidence type="ECO:0000313" key="3">
    <source>
        <dbReference type="EMBL" id="KHJ81282.1"/>
    </source>
</evidence>
<dbReference type="OrthoDB" id="427280at2759"/>
<feature type="non-terminal residue" evidence="3">
    <location>
        <position position="111"/>
    </location>
</feature>
<accession>A0A0B1SCK9</accession>
<evidence type="ECO:0000256" key="1">
    <source>
        <dbReference type="ARBA" id="ARBA00006347"/>
    </source>
</evidence>
<dbReference type="AlphaFoldDB" id="A0A0B1SCK9"/>
<dbReference type="GO" id="GO:0005783">
    <property type="term" value="C:endoplasmic reticulum"/>
    <property type="evidence" value="ECO:0007669"/>
    <property type="project" value="TreeGrafter"/>
</dbReference>
<dbReference type="PANTHER" id="PTHR18929:SF210">
    <property type="entry name" value="PROTEIN DISULFIDE-ISOMERASE A4"/>
    <property type="match status" value="1"/>
</dbReference>
<keyword evidence="4" id="KW-1185">Reference proteome</keyword>
<reference evidence="3 4" key="1">
    <citation type="submission" date="2014-03" db="EMBL/GenBank/DDBJ databases">
        <title>Draft genome of the hookworm Oesophagostomum dentatum.</title>
        <authorList>
            <person name="Mitreva M."/>
        </authorList>
    </citation>
    <scope>NUCLEOTIDE SEQUENCE [LARGE SCALE GENOMIC DNA]</scope>
    <source>
        <strain evidence="3 4">OD-Hann</strain>
    </source>
</reference>
<proteinExistence type="inferred from homology"/>
<dbReference type="GO" id="GO:0006457">
    <property type="term" value="P:protein folding"/>
    <property type="evidence" value="ECO:0007669"/>
    <property type="project" value="TreeGrafter"/>
</dbReference>
<dbReference type="InterPro" id="IPR013766">
    <property type="entry name" value="Thioredoxin_domain"/>
</dbReference>
<dbReference type="PANTHER" id="PTHR18929">
    <property type="entry name" value="PROTEIN DISULFIDE ISOMERASE"/>
    <property type="match status" value="1"/>
</dbReference>
<dbReference type="Proteomes" id="UP000053660">
    <property type="component" value="Unassembled WGS sequence"/>
</dbReference>
<dbReference type="InterPro" id="IPR036249">
    <property type="entry name" value="Thioredoxin-like_sf"/>
</dbReference>
<evidence type="ECO:0000259" key="2">
    <source>
        <dbReference type="Pfam" id="PF00085"/>
    </source>
</evidence>
<dbReference type="Pfam" id="PF00085">
    <property type="entry name" value="Thioredoxin"/>
    <property type="match status" value="1"/>
</dbReference>
<dbReference type="EMBL" id="KN591627">
    <property type="protein sequence ID" value="KHJ81282.1"/>
    <property type="molecule type" value="Genomic_DNA"/>
</dbReference>
<dbReference type="GO" id="GO:0009986">
    <property type="term" value="C:cell surface"/>
    <property type="evidence" value="ECO:0007669"/>
    <property type="project" value="TreeGrafter"/>
</dbReference>
<dbReference type="GO" id="GO:0003756">
    <property type="term" value="F:protein disulfide isomerase activity"/>
    <property type="evidence" value="ECO:0007669"/>
    <property type="project" value="TreeGrafter"/>
</dbReference>
<organism evidence="3 4">
    <name type="scientific">Oesophagostomum dentatum</name>
    <name type="common">Nodular worm</name>
    <dbReference type="NCBI Taxonomy" id="61180"/>
    <lineage>
        <taxon>Eukaryota</taxon>
        <taxon>Metazoa</taxon>
        <taxon>Ecdysozoa</taxon>
        <taxon>Nematoda</taxon>
        <taxon>Chromadorea</taxon>
        <taxon>Rhabditida</taxon>
        <taxon>Rhabditina</taxon>
        <taxon>Rhabditomorpha</taxon>
        <taxon>Strongyloidea</taxon>
        <taxon>Strongylidae</taxon>
        <taxon>Oesophagostomum</taxon>
    </lineage>
</organism>
<gene>
    <name evidence="3" type="ORF">OESDEN_19032</name>
</gene>
<dbReference type="GO" id="GO:0034976">
    <property type="term" value="P:response to endoplasmic reticulum stress"/>
    <property type="evidence" value="ECO:0007669"/>
    <property type="project" value="TreeGrafter"/>
</dbReference>
<dbReference type="SUPFAM" id="SSF52833">
    <property type="entry name" value="Thioredoxin-like"/>
    <property type="match status" value="2"/>
</dbReference>
<evidence type="ECO:0000313" key="4">
    <source>
        <dbReference type="Proteomes" id="UP000053660"/>
    </source>
</evidence>
<dbReference type="CDD" id="cd02961">
    <property type="entry name" value="PDI_a_family"/>
    <property type="match status" value="1"/>
</dbReference>
<comment type="similarity">
    <text evidence="1">Belongs to the protein disulfide isomerase family.</text>
</comment>
<name>A0A0B1SCK9_OESDE</name>
<feature type="domain" description="Thioredoxin" evidence="2">
    <location>
        <begin position="9"/>
        <end position="60"/>
    </location>
</feature>
<dbReference type="Gene3D" id="3.40.30.10">
    <property type="entry name" value="Glutaredoxin"/>
    <property type="match status" value="2"/>
</dbReference>
<sequence length="111" mass="12475">MLFKAKGSHIKLAKVDATVEKSLAEKYGVSGFPTLKIMRNGRRFEYNGPRDAFGIVKYMEEQALPAAKKLGSLGEVQRFMEKEDVTIVAFFESESSKVFEAFSDAAEMLRE</sequence>